<gene>
    <name evidence="1" type="ORF">AMTR_s00040p00096010</name>
</gene>
<organism evidence="1 2">
    <name type="scientific">Amborella trichopoda</name>
    <dbReference type="NCBI Taxonomy" id="13333"/>
    <lineage>
        <taxon>Eukaryota</taxon>
        <taxon>Viridiplantae</taxon>
        <taxon>Streptophyta</taxon>
        <taxon>Embryophyta</taxon>
        <taxon>Tracheophyta</taxon>
        <taxon>Spermatophyta</taxon>
        <taxon>Magnoliopsida</taxon>
        <taxon>Amborellales</taxon>
        <taxon>Amborellaceae</taxon>
        <taxon>Amborella</taxon>
    </lineage>
</organism>
<dbReference type="eggNOG" id="KOG1938">
    <property type="taxonomic scope" value="Eukaryota"/>
</dbReference>
<evidence type="ECO:0000313" key="2">
    <source>
        <dbReference type="Proteomes" id="UP000017836"/>
    </source>
</evidence>
<evidence type="ECO:0000313" key="1">
    <source>
        <dbReference type="EMBL" id="ERN13016.1"/>
    </source>
</evidence>
<name>W1PYH7_AMBTC</name>
<dbReference type="STRING" id="13333.W1PYH7"/>
<dbReference type="EMBL" id="KI392591">
    <property type="protein sequence ID" value="ERN13016.1"/>
    <property type="molecule type" value="Genomic_DNA"/>
</dbReference>
<protein>
    <submittedName>
        <fullName evidence="1">Uncharacterized protein</fullName>
    </submittedName>
</protein>
<dbReference type="Gramene" id="ERN13016">
    <property type="protein sequence ID" value="ERN13016"/>
    <property type="gene ID" value="AMTR_s00040p00096010"/>
</dbReference>
<dbReference type="HOGENOM" id="CLU_1442885_0_0_1"/>
<proteinExistence type="predicted"/>
<dbReference type="InterPro" id="IPR024420">
    <property type="entry name" value="TRAPP_III_complex_Trs85"/>
</dbReference>
<reference evidence="2" key="1">
    <citation type="journal article" date="2013" name="Science">
        <title>The Amborella genome and the evolution of flowering plants.</title>
        <authorList>
            <consortium name="Amborella Genome Project"/>
        </authorList>
    </citation>
    <scope>NUCLEOTIDE SEQUENCE [LARGE SCALE GENOMIC DNA]</scope>
</reference>
<dbReference type="PANTHER" id="PTHR12975">
    <property type="entry name" value="TRANSPORT PROTEIN TRAPP"/>
    <property type="match status" value="1"/>
</dbReference>
<dbReference type="AlphaFoldDB" id="W1PYH7"/>
<sequence length="188" mass="21618">MSIYNEMVTPSEHMNYRILRMRYDLVVLPFLDVSLQTTPCPSKLQEFLVHMDIVNRSNSKNEPKLKQETIYHSSSGCPRQLLAVGQGLSQFFKLVEVNKTSCLKGALEWQSSLSLDVSSINKSEIDMSSMPLSEFHIQEIWHQEIQSAQEQGRTVDLVLISQWENTSPEPEQQSGSQQLFVHYLCHCR</sequence>
<keyword evidence="2" id="KW-1185">Reference proteome</keyword>
<dbReference type="PANTHER" id="PTHR12975:SF6">
    <property type="entry name" value="TRAFFICKING PROTEIN PARTICLE COMPLEX SUBUNIT 8"/>
    <property type="match status" value="1"/>
</dbReference>
<accession>W1PYH7</accession>
<dbReference type="Proteomes" id="UP000017836">
    <property type="component" value="Unassembled WGS sequence"/>
</dbReference>